<dbReference type="Proteomes" id="UP000233375">
    <property type="component" value="Unassembled WGS sequence"/>
</dbReference>
<protein>
    <submittedName>
        <fullName evidence="1">Uncharacterized protein</fullName>
    </submittedName>
</protein>
<sequence>MTLKDVLTEVLQSETEVQEQLEKHKQEGFITTTSEATQQTLLEKLEENDFYVYDTQFIDGLHRLYIEL</sequence>
<reference evidence="1 2" key="1">
    <citation type="journal article" date="2003" name="Int. J. Syst. Evol. Microbiol.">
        <title>Bacillus nealsonii sp. nov., isolated from a spacecraft-assembly facility, whose spores are gamma-radiation resistant.</title>
        <authorList>
            <person name="Venkateswaran K."/>
            <person name="Kempf M."/>
            <person name="Chen F."/>
            <person name="Satomi M."/>
            <person name="Nicholson W."/>
            <person name="Kern R."/>
        </authorList>
    </citation>
    <scope>NUCLEOTIDE SEQUENCE [LARGE SCALE GENOMIC DNA]</scope>
    <source>
        <strain evidence="1 2">FO-92</strain>
    </source>
</reference>
<dbReference type="RefSeq" id="WP_101176483.1">
    <property type="nucleotide sequence ID" value="NZ_PISE01000014.1"/>
</dbReference>
<organism evidence="1 2">
    <name type="scientific">Niallia nealsonii</name>
    <dbReference type="NCBI Taxonomy" id="115979"/>
    <lineage>
        <taxon>Bacteria</taxon>
        <taxon>Bacillati</taxon>
        <taxon>Bacillota</taxon>
        <taxon>Bacilli</taxon>
        <taxon>Bacillales</taxon>
        <taxon>Bacillaceae</taxon>
        <taxon>Niallia</taxon>
    </lineage>
</organism>
<comment type="caution">
    <text evidence="1">The sequence shown here is derived from an EMBL/GenBank/DDBJ whole genome shotgun (WGS) entry which is preliminary data.</text>
</comment>
<evidence type="ECO:0000313" key="2">
    <source>
        <dbReference type="Proteomes" id="UP000233375"/>
    </source>
</evidence>
<keyword evidence="2" id="KW-1185">Reference proteome</keyword>
<gene>
    <name evidence="1" type="ORF">CWS01_07010</name>
</gene>
<accession>A0A2N0Z4E8</accession>
<proteinExistence type="predicted"/>
<dbReference type="OrthoDB" id="9937108at2"/>
<evidence type="ECO:0000313" key="1">
    <source>
        <dbReference type="EMBL" id="PKG24359.1"/>
    </source>
</evidence>
<dbReference type="AlphaFoldDB" id="A0A2N0Z4E8"/>
<dbReference type="EMBL" id="PISE01000014">
    <property type="protein sequence ID" value="PKG24359.1"/>
    <property type="molecule type" value="Genomic_DNA"/>
</dbReference>
<name>A0A2N0Z4E8_9BACI</name>